<reference evidence="5" key="2">
    <citation type="submission" date="2023-01" db="EMBL/GenBank/DDBJ databases">
        <title>Draft genome sequence of Maritalea porphyrae strain NBRC 107169.</title>
        <authorList>
            <person name="Sun Q."/>
            <person name="Mori K."/>
        </authorList>
    </citation>
    <scope>NUCLEOTIDE SEQUENCE</scope>
    <source>
        <strain evidence="5">NBRC 107169</strain>
    </source>
</reference>
<protein>
    <submittedName>
        <fullName evidence="5">Enoyl-CoA hydratase/isomerase</fullName>
    </submittedName>
</protein>
<keyword evidence="3" id="KW-0456">Lyase</keyword>
<reference evidence="5" key="1">
    <citation type="journal article" date="2014" name="Int. J. Syst. Evol. Microbiol.">
        <title>Complete genome of a new Firmicutes species belonging to the dominant human colonic microbiota ('Ruminococcus bicirculans') reveals two chromosomes and a selective capacity to utilize plant glucans.</title>
        <authorList>
            <consortium name="NISC Comparative Sequencing Program"/>
            <person name="Wegmann U."/>
            <person name="Louis P."/>
            <person name="Goesmann A."/>
            <person name="Henrissat B."/>
            <person name="Duncan S.H."/>
            <person name="Flint H.J."/>
        </authorList>
    </citation>
    <scope>NUCLEOTIDE SEQUENCE</scope>
    <source>
        <strain evidence="5">NBRC 107169</strain>
    </source>
</reference>
<dbReference type="Gene3D" id="3.90.226.10">
    <property type="entry name" value="2-enoyl-CoA Hydratase, Chain A, domain 1"/>
    <property type="match status" value="1"/>
</dbReference>
<sequence>MSNNSAILLERRNGIAIVSLNRPDQRNAFDAAMCDQMRDAFNQIEADNSILCTVIAGNGPSFCAGMDLKAFVAGDADKMLFGEYGFAGFVKRKRKKPVIASVEGAALAGGFELMLACDLVVASESAKFGLPESKLGLVAAGGGAIRLGRRVPRVIANQILLTGRVFSAQDALQWGLLNNVVPDGEALESAIQLAQEIGENAPLSIQASLALSDLSTDLVEQHLWEANDQQMQEIGATADAKEGPTAFIEKRKPVWRGE</sequence>
<dbReference type="InterPro" id="IPR018376">
    <property type="entry name" value="Enoyl-CoA_hyd/isom_CS"/>
</dbReference>
<accession>A0ABQ5UT57</accession>
<dbReference type="NCBIfam" id="NF006100">
    <property type="entry name" value="PRK08252.1"/>
    <property type="match status" value="1"/>
</dbReference>
<keyword evidence="6" id="KW-1185">Reference proteome</keyword>
<evidence type="ECO:0000256" key="1">
    <source>
        <dbReference type="ARBA" id="ARBA00005254"/>
    </source>
</evidence>
<dbReference type="InterPro" id="IPR029045">
    <property type="entry name" value="ClpP/crotonase-like_dom_sf"/>
</dbReference>
<proteinExistence type="inferred from homology"/>
<dbReference type="RefSeq" id="WP_284364139.1">
    <property type="nucleotide sequence ID" value="NZ_BSNI01000002.1"/>
</dbReference>
<evidence type="ECO:0000313" key="5">
    <source>
        <dbReference type="EMBL" id="GLQ17753.1"/>
    </source>
</evidence>
<dbReference type="SUPFAM" id="SSF52096">
    <property type="entry name" value="ClpP/crotonase"/>
    <property type="match status" value="1"/>
</dbReference>
<evidence type="ECO:0000256" key="3">
    <source>
        <dbReference type="ARBA" id="ARBA00023239"/>
    </source>
</evidence>
<dbReference type="Gene3D" id="1.10.12.10">
    <property type="entry name" value="Lyase 2-enoyl-coa Hydratase, Chain A, domain 2"/>
    <property type="match status" value="1"/>
</dbReference>
<gene>
    <name evidence="5" type="ORF">GCM10007879_20020</name>
</gene>
<dbReference type="CDD" id="cd06558">
    <property type="entry name" value="crotonase-like"/>
    <property type="match status" value="1"/>
</dbReference>
<dbReference type="PROSITE" id="PS00166">
    <property type="entry name" value="ENOYL_COA_HYDRATASE"/>
    <property type="match status" value="1"/>
</dbReference>
<comment type="similarity">
    <text evidence="1 4">Belongs to the enoyl-CoA hydratase/isomerase family.</text>
</comment>
<evidence type="ECO:0000313" key="6">
    <source>
        <dbReference type="Proteomes" id="UP001161405"/>
    </source>
</evidence>
<evidence type="ECO:0000256" key="2">
    <source>
        <dbReference type="ARBA" id="ARBA00023098"/>
    </source>
</evidence>
<name>A0ABQ5UT57_9HYPH</name>
<evidence type="ECO:0000256" key="4">
    <source>
        <dbReference type="RuleBase" id="RU003707"/>
    </source>
</evidence>
<keyword evidence="2" id="KW-0443">Lipid metabolism</keyword>
<dbReference type="PANTHER" id="PTHR11941:SF169">
    <property type="entry name" value="(7AS)-7A-METHYL-1,5-DIOXO-2,3,5,6,7,7A-HEXAHYDRO-1H-INDENE-CARBOXYL-COA HYDROLASE"/>
    <property type="match status" value="1"/>
</dbReference>
<dbReference type="InterPro" id="IPR001753">
    <property type="entry name" value="Enoyl-CoA_hydra/iso"/>
</dbReference>
<organism evidence="5 6">
    <name type="scientific">Maritalea porphyrae</name>
    <dbReference type="NCBI Taxonomy" id="880732"/>
    <lineage>
        <taxon>Bacteria</taxon>
        <taxon>Pseudomonadati</taxon>
        <taxon>Pseudomonadota</taxon>
        <taxon>Alphaproteobacteria</taxon>
        <taxon>Hyphomicrobiales</taxon>
        <taxon>Devosiaceae</taxon>
        <taxon>Maritalea</taxon>
    </lineage>
</organism>
<dbReference type="PANTHER" id="PTHR11941">
    <property type="entry name" value="ENOYL-COA HYDRATASE-RELATED"/>
    <property type="match status" value="1"/>
</dbReference>
<dbReference type="Pfam" id="PF00378">
    <property type="entry name" value="ECH_1"/>
    <property type="match status" value="1"/>
</dbReference>
<dbReference type="Proteomes" id="UP001161405">
    <property type="component" value="Unassembled WGS sequence"/>
</dbReference>
<comment type="caution">
    <text evidence="5">The sequence shown here is derived from an EMBL/GenBank/DDBJ whole genome shotgun (WGS) entry which is preliminary data.</text>
</comment>
<dbReference type="EMBL" id="BSNI01000002">
    <property type="protein sequence ID" value="GLQ17753.1"/>
    <property type="molecule type" value="Genomic_DNA"/>
</dbReference>
<dbReference type="InterPro" id="IPR014748">
    <property type="entry name" value="Enoyl-CoA_hydra_C"/>
</dbReference>